<reference evidence="4" key="1">
    <citation type="journal article" date="2019" name="Int. J. Syst. Evol. Microbiol.">
        <title>The Global Catalogue of Microorganisms (GCM) 10K type strain sequencing project: providing services to taxonomists for standard genome sequencing and annotation.</title>
        <authorList>
            <consortium name="The Broad Institute Genomics Platform"/>
            <consortium name="The Broad Institute Genome Sequencing Center for Infectious Disease"/>
            <person name="Wu L."/>
            <person name="Ma J."/>
        </authorList>
    </citation>
    <scope>NUCLEOTIDE SEQUENCE [LARGE SCALE GENOMIC DNA]</scope>
    <source>
        <strain evidence="4">JCM 17805</strain>
    </source>
</reference>
<feature type="domain" description="HNH" evidence="1">
    <location>
        <begin position="201"/>
        <end position="251"/>
    </location>
</feature>
<dbReference type="Proteomes" id="UP001500604">
    <property type="component" value="Unassembled WGS sequence"/>
</dbReference>
<protein>
    <recommendedName>
        <fullName evidence="5">EVE domain-containing protein</fullName>
    </recommendedName>
</protein>
<organism evidence="3 4">
    <name type="scientific">Kistimonas scapharcae</name>
    <dbReference type="NCBI Taxonomy" id="1036133"/>
    <lineage>
        <taxon>Bacteria</taxon>
        <taxon>Pseudomonadati</taxon>
        <taxon>Pseudomonadota</taxon>
        <taxon>Gammaproteobacteria</taxon>
        <taxon>Oceanospirillales</taxon>
        <taxon>Endozoicomonadaceae</taxon>
        <taxon>Kistimonas</taxon>
    </lineage>
</organism>
<evidence type="ECO:0008006" key="5">
    <source>
        <dbReference type="Google" id="ProtNLM"/>
    </source>
</evidence>
<comment type="caution">
    <text evidence="3">The sequence shown here is derived from an EMBL/GenBank/DDBJ whole genome shotgun (WGS) entry which is preliminary data.</text>
</comment>
<dbReference type="SUPFAM" id="SSF88697">
    <property type="entry name" value="PUA domain-like"/>
    <property type="match status" value="1"/>
</dbReference>
<evidence type="ECO:0000259" key="1">
    <source>
        <dbReference type="Pfam" id="PF01844"/>
    </source>
</evidence>
<dbReference type="InterPro" id="IPR015947">
    <property type="entry name" value="PUA-like_sf"/>
</dbReference>
<sequence length="269" mass="31404">MTDWIFRGNREDFDIDAYLKGFDYIYWAVKHQKHQDEMQVGDRVFIWRSKGKSKDPYGLVAYGKIIEAPVNKSEVLHPEFLLEEYWEKREVSETKVGIKIEETRLDIEKGLVESGLLLRDNELSKMQLLTARQGTNFRLSSSEFTKIWSLWCGEIVDLEGDEYETDESKTRLRTHKVRERDSLLVKKAKDRFVKEHGALFCEVCGYDFLPKYGFSYAEAHHKKPLNKIKAGEKTKESDLAIVCANCHRAVHRIESDDPWSDLLNIHGKL</sequence>
<dbReference type="EMBL" id="BAABFL010000070">
    <property type="protein sequence ID" value="GAA4648406.1"/>
    <property type="molecule type" value="Genomic_DNA"/>
</dbReference>
<gene>
    <name evidence="3" type="ORF">GCM10023116_06750</name>
</gene>
<evidence type="ECO:0000259" key="2">
    <source>
        <dbReference type="Pfam" id="PF01878"/>
    </source>
</evidence>
<dbReference type="Pfam" id="PF01844">
    <property type="entry name" value="HNH"/>
    <property type="match status" value="1"/>
</dbReference>
<dbReference type="Gene3D" id="3.10.590.10">
    <property type="entry name" value="ph1033 like domains"/>
    <property type="match status" value="1"/>
</dbReference>
<dbReference type="RefSeq" id="WP_345194040.1">
    <property type="nucleotide sequence ID" value="NZ_BAABFL010000070.1"/>
</dbReference>
<proteinExistence type="predicted"/>
<evidence type="ECO:0000313" key="3">
    <source>
        <dbReference type="EMBL" id="GAA4648406.1"/>
    </source>
</evidence>
<dbReference type="InterPro" id="IPR002711">
    <property type="entry name" value="HNH"/>
</dbReference>
<dbReference type="Pfam" id="PF01878">
    <property type="entry name" value="EVE"/>
    <property type="match status" value="1"/>
</dbReference>
<feature type="domain" description="EVE" evidence="2">
    <location>
        <begin position="4"/>
        <end position="148"/>
    </location>
</feature>
<accession>A0ABP8UY01</accession>
<evidence type="ECO:0000313" key="4">
    <source>
        <dbReference type="Proteomes" id="UP001500604"/>
    </source>
</evidence>
<keyword evidence="4" id="KW-1185">Reference proteome</keyword>
<dbReference type="InterPro" id="IPR002740">
    <property type="entry name" value="EVE_domain"/>
</dbReference>
<name>A0ABP8UY01_9GAMM</name>